<proteinExistence type="inferred from homology"/>
<evidence type="ECO:0000256" key="5">
    <source>
        <dbReference type="ARBA" id="ARBA00022516"/>
    </source>
</evidence>
<evidence type="ECO:0000256" key="8">
    <source>
        <dbReference type="ARBA" id="ARBA00022679"/>
    </source>
</evidence>
<evidence type="ECO:0000256" key="6">
    <source>
        <dbReference type="ARBA" id="ARBA00022556"/>
    </source>
</evidence>
<dbReference type="PANTHER" id="PTHR30372:SF4">
    <property type="entry name" value="LIPID-A-DISACCHARIDE SYNTHASE, MITOCHONDRIAL-RELATED"/>
    <property type="match status" value="1"/>
</dbReference>
<comment type="caution">
    <text evidence="12">The sequence shown here is derived from an EMBL/GenBank/DDBJ whole genome shotgun (WGS) entry which is preliminary data.</text>
</comment>
<gene>
    <name evidence="12" type="ORF">QFZ34_004367</name>
</gene>
<dbReference type="InterPro" id="IPR003835">
    <property type="entry name" value="Glyco_trans_19"/>
</dbReference>
<dbReference type="SUPFAM" id="SSF53756">
    <property type="entry name" value="UDP-Glycosyltransferase/glycogen phosphorylase"/>
    <property type="match status" value="1"/>
</dbReference>
<keyword evidence="9" id="KW-0443">Lipid metabolism</keyword>
<name>A0ABU0SEJ9_9HYPH</name>
<accession>A0ABU0SEJ9</accession>
<keyword evidence="7 12" id="KW-0328">Glycosyltransferase</keyword>
<evidence type="ECO:0000256" key="10">
    <source>
        <dbReference type="ARBA" id="ARBA00048975"/>
    </source>
</evidence>
<dbReference type="Proteomes" id="UP001237780">
    <property type="component" value="Unassembled WGS sequence"/>
</dbReference>
<organism evidence="12 13">
    <name type="scientific">Phyllobacterium ifriqiyense</name>
    <dbReference type="NCBI Taxonomy" id="314238"/>
    <lineage>
        <taxon>Bacteria</taxon>
        <taxon>Pseudomonadati</taxon>
        <taxon>Pseudomonadota</taxon>
        <taxon>Alphaproteobacteria</taxon>
        <taxon>Hyphomicrobiales</taxon>
        <taxon>Phyllobacteriaceae</taxon>
        <taxon>Phyllobacterium</taxon>
    </lineage>
</organism>
<reference evidence="12 13" key="1">
    <citation type="submission" date="2023-07" db="EMBL/GenBank/DDBJ databases">
        <title>Comparative genomics of wheat-associated soil bacteria to identify genetic determinants of phenazine resistance.</title>
        <authorList>
            <person name="Mouncey N."/>
        </authorList>
    </citation>
    <scope>NUCLEOTIDE SEQUENCE [LARGE SCALE GENOMIC DNA]</scope>
    <source>
        <strain evidence="12 13">W4I11</strain>
    </source>
</reference>
<evidence type="ECO:0000256" key="4">
    <source>
        <dbReference type="ARBA" id="ARBA00020902"/>
    </source>
</evidence>
<keyword evidence="8 12" id="KW-0808">Transferase</keyword>
<dbReference type="GO" id="GO:0008915">
    <property type="term" value="F:lipid-A-disaccharide synthase activity"/>
    <property type="evidence" value="ECO:0007669"/>
    <property type="project" value="UniProtKB-EC"/>
</dbReference>
<evidence type="ECO:0000313" key="13">
    <source>
        <dbReference type="Proteomes" id="UP001237780"/>
    </source>
</evidence>
<evidence type="ECO:0000313" key="12">
    <source>
        <dbReference type="EMBL" id="MDQ0999185.1"/>
    </source>
</evidence>
<keyword evidence="5" id="KW-0444">Lipid biosynthesis</keyword>
<keyword evidence="13" id="KW-1185">Reference proteome</keyword>
<evidence type="ECO:0000256" key="2">
    <source>
        <dbReference type="ARBA" id="ARBA00007868"/>
    </source>
</evidence>
<dbReference type="Pfam" id="PF02684">
    <property type="entry name" value="LpxB"/>
    <property type="match status" value="1"/>
</dbReference>
<evidence type="ECO:0000256" key="1">
    <source>
        <dbReference type="ARBA" id="ARBA00002056"/>
    </source>
</evidence>
<dbReference type="NCBIfam" id="TIGR00215">
    <property type="entry name" value="lpxB"/>
    <property type="match status" value="1"/>
</dbReference>
<dbReference type="EC" id="2.4.1.182" evidence="3 11"/>
<dbReference type="PANTHER" id="PTHR30372">
    <property type="entry name" value="LIPID-A-DISACCHARIDE SYNTHASE"/>
    <property type="match status" value="1"/>
</dbReference>
<evidence type="ECO:0000256" key="9">
    <source>
        <dbReference type="ARBA" id="ARBA00023098"/>
    </source>
</evidence>
<comment type="function">
    <text evidence="1">Condensation of UDP-2,3-diacylglucosamine and 2,3-diacylglucosamine-1-phosphate to form lipid A disaccharide, a precursor of lipid A, a phosphorylated glycolipid that anchors the lipopolysaccharide to the outer membrane of the cell.</text>
</comment>
<evidence type="ECO:0000256" key="3">
    <source>
        <dbReference type="ARBA" id="ARBA00012687"/>
    </source>
</evidence>
<sequence length="390" mass="42830">MTARKTLRLAIITGEESGDQLGADLVRALRKDYDGEITLTGVGGDHLSELGLDSLFDQHEIALVGLSAIIRKLPQLVRRISQLAASIVAAKPDCLIIIDSPDFTHRVARKVRAADPSIPIVNYISPSVWAWRPERAKAMRSYIDHVLVILPFEVQALKDLEGPPSTYVGHRLVSYAPLLEAAEKNRARDAGLGDRDIKNLLILPGSRRSEIASLIDVFGETAGLLVSRGNRINVTIPTLPRVEAMVRELTANWTVRPNIVVGEAERLRAFSQADAALAASGTVSLELALARIPTVLSYKADWLARTFLAPRIKIWSAALPNIIADEPAVPEYFNIFVRAGSLARQVEQLLMPGLRRDAQLESFDKISRLMQTDRPAGEIAAEKVLELAKR</sequence>
<keyword evidence="6" id="KW-0441">Lipid A biosynthesis</keyword>
<dbReference type="EMBL" id="JAUSZT010000003">
    <property type="protein sequence ID" value="MDQ0999185.1"/>
    <property type="molecule type" value="Genomic_DNA"/>
</dbReference>
<protein>
    <recommendedName>
        <fullName evidence="4 11">Lipid-A-disaccharide synthase</fullName>
        <ecNumber evidence="3 11">2.4.1.182</ecNumber>
    </recommendedName>
</protein>
<evidence type="ECO:0000256" key="11">
    <source>
        <dbReference type="NCBIfam" id="TIGR00215"/>
    </source>
</evidence>
<comment type="catalytic activity">
    <reaction evidence="10">
        <text>a lipid X + a UDP-2-N,3-O-bis[(3R)-3-hydroxyacyl]-alpha-D-glucosamine = a lipid A disaccharide + UDP + H(+)</text>
        <dbReference type="Rhea" id="RHEA:67828"/>
        <dbReference type="ChEBI" id="CHEBI:15378"/>
        <dbReference type="ChEBI" id="CHEBI:58223"/>
        <dbReference type="ChEBI" id="CHEBI:137748"/>
        <dbReference type="ChEBI" id="CHEBI:176338"/>
        <dbReference type="ChEBI" id="CHEBI:176343"/>
        <dbReference type="EC" id="2.4.1.182"/>
    </reaction>
</comment>
<comment type="similarity">
    <text evidence="2">Belongs to the LpxB family.</text>
</comment>
<evidence type="ECO:0000256" key="7">
    <source>
        <dbReference type="ARBA" id="ARBA00022676"/>
    </source>
</evidence>